<dbReference type="EMBL" id="KZ110595">
    <property type="protein sequence ID" value="OSX63368.1"/>
    <property type="molecule type" value="Genomic_DNA"/>
</dbReference>
<dbReference type="Proteomes" id="UP000194127">
    <property type="component" value="Unassembled WGS sequence"/>
</dbReference>
<evidence type="ECO:0000313" key="2">
    <source>
        <dbReference type="Proteomes" id="UP000194127"/>
    </source>
</evidence>
<evidence type="ECO:0000313" key="1">
    <source>
        <dbReference type="EMBL" id="OSX63368.1"/>
    </source>
</evidence>
<organism evidence="1 2">
    <name type="scientific">Postia placenta MAD-698-R-SB12</name>
    <dbReference type="NCBI Taxonomy" id="670580"/>
    <lineage>
        <taxon>Eukaryota</taxon>
        <taxon>Fungi</taxon>
        <taxon>Dikarya</taxon>
        <taxon>Basidiomycota</taxon>
        <taxon>Agaricomycotina</taxon>
        <taxon>Agaricomycetes</taxon>
        <taxon>Polyporales</taxon>
        <taxon>Adustoporiaceae</taxon>
        <taxon>Rhodonia</taxon>
    </lineage>
</organism>
<sequence>MTFTATSYVGTVHGMMKALQRVALQRPHIIRTSWERATTCDHDSDRQQRVTKVLVTRST</sequence>
<protein>
    <submittedName>
        <fullName evidence="1">Uncharacterized protein</fullName>
    </submittedName>
</protein>
<dbReference type="RefSeq" id="XP_024340162.1">
    <property type="nucleotide sequence ID" value="XM_024477557.1"/>
</dbReference>
<dbReference type="AlphaFoldDB" id="A0A1X6N430"/>
<accession>A0A1X6N430</accession>
<reference evidence="1 2" key="1">
    <citation type="submission" date="2017-04" db="EMBL/GenBank/DDBJ databases">
        <title>Genome Sequence of the Model Brown-Rot Fungus Postia placenta SB12.</title>
        <authorList>
            <consortium name="DOE Joint Genome Institute"/>
            <person name="Gaskell J."/>
            <person name="Kersten P."/>
            <person name="Larrondo L.F."/>
            <person name="Canessa P."/>
            <person name="Martinez D."/>
            <person name="Hibbett D."/>
            <person name="Schmoll M."/>
            <person name="Kubicek C.P."/>
            <person name="Martinez A.T."/>
            <person name="Yadav J."/>
            <person name="Master E."/>
            <person name="Magnuson J.K."/>
            <person name="James T."/>
            <person name="Yaver D."/>
            <person name="Berka R."/>
            <person name="Labutti K."/>
            <person name="Lipzen A."/>
            <person name="Aerts A."/>
            <person name="Barry K."/>
            <person name="Henrissat B."/>
            <person name="Blanchette R."/>
            <person name="Grigoriev I."/>
            <person name="Cullen D."/>
        </authorList>
    </citation>
    <scope>NUCLEOTIDE SEQUENCE [LARGE SCALE GENOMIC DNA]</scope>
    <source>
        <strain evidence="1 2">MAD-698-R-SB12</strain>
    </source>
</reference>
<dbReference type="GeneID" id="36322507"/>
<keyword evidence="2" id="KW-1185">Reference proteome</keyword>
<name>A0A1X6N430_9APHY</name>
<proteinExistence type="predicted"/>
<gene>
    <name evidence="1" type="ORF">POSPLADRAFT_1039511</name>
</gene>